<evidence type="ECO:0000256" key="3">
    <source>
        <dbReference type="ARBA" id="ARBA00010031"/>
    </source>
</evidence>
<keyword evidence="13" id="KW-0325">Glycoprotein</keyword>
<keyword evidence="8 15" id="KW-0479">Metal-binding</keyword>
<dbReference type="GO" id="GO:0005576">
    <property type="term" value="C:extracellular region"/>
    <property type="evidence" value="ECO:0007669"/>
    <property type="project" value="UniProtKB-SubCell"/>
</dbReference>
<comment type="similarity">
    <text evidence="3">Belongs to the RBT5 family.</text>
</comment>
<evidence type="ECO:0000256" key="13">
    <source>
        <dbReference type="ARBA" id="ARBA00023180"/>
    </source>
</evidence>
<evidence type="ECO:0000256" key="1">
    <source>
        <dbReference type="ARBA" id="ARBA00004609"/>
    </source>
</evidence>
<dbReference type="SMART" id="SM00747">
    <property type="entry name" value="CFEM"/>
    <property type="match status" value="1"/>
</dbReference>
<evidence type="ECO:0000313" key="19">
    <source>
        <dbReference type="Proteomes" id="UP000554235"/>
    </source>
</evidence>
<dbReference type="InterPro" id="IPR008427">
    <property type="entry name" value="Extracellular_membr_CFEM_dom"/>
</dbReference>
<evidence type="ECO:0000256" key="15">
    <source>
        <dbReference type="PROSITE-ProRule" id="PRU01356"/>
    </source>
</evidence>
<reference evidence="18 19" key="1">
    <citation type="submission" date="2020-01" db="EMBL/GenBank/DDBJ databases">
        <title>Identification and distribution of gene clusters putatively required for synthesis of sphingolipid metabolism inhibitors in phylogenetically diverse species of the filamentous fungus Fusarium.</title>
        <authorList>
            <person name="Kim H.-S."/>
            <person name="Busman M."/>
            <person name="Brown D.W."/>
            <person name="Divon H."/>
            <person name="Uhlig S."/>
            <person name="Proctor R.H."/>
        </authorList>
    </citation>
    <scope>NUCLEOTIDE SEQUENCE [LARGE SCALE GENOMIC DNA]</scope>
    <source>
        <strain evidence="18 19">NRRL 20459</strain>
    </source>
</reference>
<proteinExistence type="inferred from homology"/>
<feature type="domain" description="CFEM" evidence="17">
    <location>
        <begin position="1"/>
        <end position="112"/>
    </location>
</feature>
<accession>A0A8H4KKW6</accession>
<comment type="caution">
    <text evidence="15">Lacks conserved residue(s) required for the propagation of feature annotation.</text>
</comment>
<keyword evidence="9 16" id="KW-0732">Signal</keyword>
<evidence type="ECO:0000256" key="12">
    <source>
        <dbReference type="ARBA" id="ARBA00023157"/>
    </source>
</evidence>
<feature type="binding site" description="axial binding residue" evidence="15">
    <location>
        <position position="48"/>
    </location>
    <ligand>
        <name>heme</name>
        <dbReference type="ChEBI" id="CHEBI:30413"/>
    </ligand>
    <ligandPart>
        <name>Fe</name>
        <dbReference type="ChEBI" id="CHEBI:18248"/>
    </ligandPart>
</feature>
<evidence type="ECO:0000259" key="17">
    <source>
        <dbReference type="PROSITE" id="PS52012"/>
    </source>
</evidence>
<dbReference type="GO" id="GO:0046872">
    <property type="term" value="F:metal ion binding"/>
    <property type="evidence" value="ECO:0007669"/>
    <property type="project" value="UniProtKB-UniRule"/>
</dbReference>
<comment type="caution">
    <text evidence="18">The sequence shown here is derived from an EMBL/GenBank/DDBJ whole genome shotgun (WGS) entry which is preliminary data.</text>
</comment>
<dbReference type="PANTHER" id="PTHR37928:SF2">
    <property type="entry name" value="GPI ANCHORED CFEM DOMAIN PROTEIN (AFU_ORTHOLOGUE AFUA_6G10580)"/>
    <property type="match status" value="1"/>
</dbReference>
<evidence type="ECO:0000256" key="6">
    <source>
        <dbReference type="ARBA" id="ARBA00022617"/>
    </source>
</evidence>
<evidence type="ECO:0000256" key="5">
    <source>
        <dbReference type="ARBA" id="ARBA00022525"/>
    </source>
</evidence>
<keyword evidence="14" id="KW-0449">Lipoprotein</keyword>
<organism evidence="18 19">
    <name type="scientific">Fusarium albosuccineum</name>
    <dbReference type="NCBI Taxonomy" id="1237068"/>
    <lineage>
        <taxon>Eukaryota</taxon>
        <taxon>Fungi</taxon>
        <taxon>Dikarya</taxon>
        <taxon>Ascomycota</taxon>
        <taxon>Pezizomycotina</taxon>
        <taxon>Sordariomycetes</taxon>
        <taxon>Hypocreomycetidae</taxon>
        <taxon>Hypocreales</taxon>
        <taxon>Nectriaceae</taxon>
        <taxon>Fusarium</taxon>
        <taxon>Fusarium decemcellulare species complex</taxon>
    </lineage>
</organism>
<dbReference type="Pfam" id="PF05730">
    <property type="entry name" value="CFEM"/>
    <property type="match status" value="1"/>
</dbReference>
<evidence type="ECO:0000256" key="8">
    <source>
        <dbReference type="ARBA" id="ARBA00022723"/>
    </source>
</evidence>
<evidence type="ECO:0000256" key="9">
    <source>
        <dbReference type="ARBA" id="ARBA00022729"/>
    </source>
</evidence>
<evidence type="ECO:0000256" key="2">
    <source>
        <dbReference type="ARBA" id="ARBA00004613"/>
    </source>
</evidence>
<keyword evidence="11" id="KW-0472">Membrane</keyword>
<evidence type="ECO:0000256" key="7">
    <source>
        <dbReference type="ARBA" id="ARBA00022622"/>
    </source>
</evidence>
<dbReference type="GO" id="GO:0005886">
    <property type="term" value="C:plasma membrane"/>
    <property type="evidence" value="ECO:0007669"/>
    <property type="project" value="UniProtKB-SubCell"/>
</dbReference>
<feature type="disulfide bond" evidence="15">
    <location>
        <begin position="53"/>
        <end position="86"/>
    </location>
</feature>
<name>A0A8H4KKW6_9HYPO</name>
<evidence type="ECO:0000256" key="14">
    <source>
        <dbReference type="ARBA" id="ARBA00023288"/>
    </source>
</evidence>
<dbReference type="OrthoDB" id="1193027at2759"/>
<keyword evidence="19" id="KW-1185">Reference proteome</keyword>
<keyword evidence="7" id="KW-0336">GPI-anchor</keyword>
<sequence length="189" mass="18337">MKAVLLYITALASGLALAQDSAGDVFPKCSQECVLSAIQASGGCAQTDAACVCKSPNFSNNFNTCVNAACDATDAATAISTAYQLCAAAGVTLSSAAGGYPTGAPSNMAPVPPVVSTPPAPVPPPPAPTTAVGPVTPPAPVPPVVQTTAPAATPSGVPTAGAGMLDWSHAALLSAGLSGLTAMMLVLFN</sequence>
<evidence type="ECO:0000313" key="18">
    <source>
        <dbReference type="EMBL" id="KAF4453160.1"/>
    </source>
</evidence>
<dbReference type="GO" id="GO:0098552">
    <property type="term" value="C:side of membrane"/>
    <property type="evidence" value="ECO:0007669"/>
    <property type="project" value="UniProtKB-KW"/>
</dbReference>
<evidence type="ECO:0000256" key="16">
    <source>
        <dbReference type="SAM" id="SignalP"/>
    </source>
</evidence>
<evidence type="ECO:0000256" key="11">
    <source>
        <dbReference type="ARBA" id="ARBA00023136"/>
    </source>
</evidence>
<feature type="signal peptide" evidence="16">
    <location>
        <begin position="1"/>
        <end position="18"/>
    </location>
</feature>
<dbReference type="PANTHER" id="PTHR37928">
    <property type="entry name" value="CFEM DOMAIN PROTEIN (AFU_ORTHOLOGUE AFUA_6G14090)"/>
    <property type="match status" value="1"/>
</dbReference>
<protein>
    <submittedName>
        <fullName evidence="18">GPI anchored CFEM domain</fullName>
    </submittedName>
</protein>
<feature type="chain" id="PRO_5034053516" evidence="16">
    <location>
        <begin position="19"/>
        <end position="189"/>
    </location>
</feature>
<keyword evidence="10 15" id="KW-0408">Iron</keyword>
<dbReference type="InterPro" id="IPR051735">
    <property type="entry name" value="CFEM_domain"/>
</dbReference>
<dbReference type="AlphaFoldDB" id="A0A8H4KKW6"/>
<comment type="subcellular location">
    <subcellularLocation>
        <location evidence="1">Cell membrane</location>
        <topology evidence="1">Lipid-anchor</topology>
        <topology evidence="1">GPI-anchor</topology>
    </subcellularLocation>
    <subcellularLocation>
        <location evidence="2">Secreted</location>
    </subcellularLocation>
</comment>
<keyword evidence="5" id="KW-0964">Secreted</keyword>
<evidence type="ECO:0000256" key="10">
    <source>
        <dbReference type="ARBA" id="ARBA00023004"/>
    </source>
</evidence>
<keyword evidence="4" id="KW-1003">Cell membrane</keyword>
<keyword evidence="12 15" id="KW-1015">Disulfide bond</keyword>
<dbReference type="Proteomes" id="UP000554235">
    <property type="component" value="Unassembled WGS sequence"/>
</dbReference>
<keyword evidence="6 15" id="KW-0349">Heme</keyword>
<feature type="disulfide bond" evidence="15">
    <location>
        <begin position="44"/>
        <end position="51"/>
    </location>
</feature>
<evidence type="ECO:0000256" key="4">
    <source>
        <dbReference type="ARBA" id="ARBA00022475"/>
    </source>
</evidence>
<gene>
    <name evidence="18" type="ORF">FALBO_16045</name>
</gene>
<dbReference type="EMBL" id="JAADYS010002908">
    <property type="protein sequence ID" value="KAF4453160.1"/>
    <property type="molecule type" value="Genomic_DNA"/>
</dbReference>
<dbReference type="PROSITE" id="PS52012">
    <property type="entry name" value="CFEM"/>
    <property type="match status" value="1"/>
</dbReference>